<dbReference type="AlphaFoldDB" id="A0AAD2D228"/>
<proteinExistence type="predicted"/>
<dbReference type="EMBL" id="CAMPGE010018869">
    <property type="protein sequence ID" value="CAI2377241.1"/>
    <property type="molecule type" value="Genomic_DNA"/>
</dbReference>
<keyword evidence="2" id="KW-1185">Reference proteome</keyword>
<evidence type="ECO:0000313" key="2">
    <source>
        <dbReference type="Proteomes" id="UP001295684"/>
    </source>
</evidence>
<protein>
    <submittedName>
        <fullName evidence="1">Uncharacterized protein</fullName>
    </submittedName>
</protein>
<gene>
    <name evidence="1" type="ORF">ECRASSUSDP1_LOCUS18624</name>
</gene>
<reference evidence="1" key="1">
    <citation type="submission" date="2023-07" db="EMBL/GenBank/DDBJ databases">
        <authorList>
            <consortium name="AG Swart"/>
            <person name="Singh M."/>
            <person name="Singh A."/>
            <person name="Seah K."/>
            <person name="Emmerich C."/>
        </authorList>
    </citation>
    <scope>NUCLEOTIDE SEQUENCE</scope>
    <source>
        <strain evidence="1">DP1</strain>
    </source>
</reference>
<evidence type="ECO:0000313" key="1">
    <source>
        <dbReference type="EMBL" id="CAI2377241.1"/>
    </source>
</evidence>
<accession>A0AAD2D228</accession>
<comment type="caution">
    <text evidence="1">The sequence shown here is derived from an EMBL/GenBank/DDBJ whole genome shotgun (WGS) entry which is preliminary data.</text>
</comment>
<sequence length="58" mass="6734">MPIIIFNSVPCGPSPPALVVEVEFFIKLEFGIFETCAFHDMLYFFDKLSINIQKFYLI</sequence>
<organism evidence="1 2">
    <name type="scientific">Euplotes crassus</name>
    <dbReference type="NCBI Taxonomy" id="5936"/>
    <lineage>
        <taxon>Eukaryota</taxon>
        <taxon>Sar</taxon>
        <taxon>Alveolata</taxon>
        <taxon>Ciliophora</taxon>
        <taxon>Intramacronucleata</taxon>
        <taxon>Spirotrichea</taxon>
        <taxon>Hypotrichia</taxon>
        <taxon>Euplotida</taxon>
        <taxon>Euplotidae</taxon>
        <taxon>Moneuplotes</taxon>
    </lineage>
</organism>
<dbReference type="Proteomes" id="UP001295684">
    <property type="component" value="Unassembled WGS sequence"/>
</dbReference>
<name>A0AAD2D228_EUPCR</name>